<accession>A0ABV0UGD8</accession>
<name>A0ABV0UGD8_9TELE</name>
<evidence type="ECO:0000313" key="2">
    <source>
        <dbReference type="Proteomes" id="UP001482620"/>
    </source>
</evidence>
<dbReference type="Proteomes" id="UP001482620">
    <property type="component" value="Unassembled WGS sequence"/>
</dbReference>
<gene>
    <name evidence="1" type="ORF">ILYODFUR_012223</name>
</gene>
<organism evidence="1 2">
    <name type="scientific">Ilyodon furcidens</name>
    <name type="common">goldbreast splitfin</name>
    <dbReference type="NCBI Taxonomy" id="33524"/>
    <lineage>
        <taxon>Eukaryota</taxon>
        <taxon>Metazoa</taxon>
        <taxon>Chordata</taxon>
        <taxon>Craniata</taxon>
        <taxon>Vertebrata</taxon>
        <taxon>Euteleostomi</taxon>
        <taxon>Actinopterygii</taxon>
        <taxon>Neopterygii</taxon>
        <taxon>Teleostei</taxon>
        <taxon>Neoteleostei</taxon>
        <taxon>Acanthomorphata</taxon>
        <taxon>Ovalentaria</taxon>
        <taxon>Atherinomorphae</taxon>
        <taxon>Cyprinodontiformes</taxon>
        <taxon>Goodeidae</taxon>
        <taxon>Ilyodon</taxon>
    </lineage>
</organism>
<evidence type="ECO:0000313" key="1">
    <source>
        <dbReference type="EMBL" id="MEQ2243954.1"/>
    </source>
</evidence>
<protein>
    <recommendedName>
        <fullName evidence="3">Secreted protein</fullName>
    </recommendedName>
</protein>
<keyword evidence="2" id="KW-1185">Reference proteome</keyword>
<dbReference type="EMBL" id="JAHRIQ010070464">
    <property type="protein sequence ID" value="MEQ2243954.1"/>
    <property type="molecule type" value="Genomic_DNA"/>
</dbReference>
<feature type="non-terminal residue" evidence="1">
    <location>
        <position position="110"/>
    </location>
</feature>
<proteinExistence type="predicted"/>
<sequence length="110" mass="12726">MQWVYQSILFYGFFHSGLQGSWCLSPEVYGQYTLDRSPVHCRATQKRTSSFIPKCNLEKPLNLTVIFLDWEKAGVLGKNPRMHGENMQTPCRKRVEHRTFLLQGNSATNC</sequence>
<comment type="caution">
    <text evidence="1">The sequence shown here is derived from an EMBL/GenBank/DDBJ whole genome shotgun (WGS) entry which is preliminary data.</text>
</comment>
<evidence type="ECO:0008006" key="3">
    <source>
        <dbReference type="Google" id="ProtNLM"/>
    </source>
</evidence>
<reference evidence="1 2" key="1">
    <citation type="submission" date="2021-06" db="EMBL/GenBank/DDBJ databases">
        <authorList>
            <person name="Palmer J.M."/>
        </authorList>
    </citation>
    <scope>NUCLEOTIDE SEQUENCE [LARGE SCALE GENOMIC DNA]</scope>
    <source>
        <strain evidence="2">if_2019</strain>
        <tissue evidence="1">Muscle</tissue>
    </source>
</reference>